<comment type="caution">
    <text evidence="8">The sequence shown here is derived from an EMBL/GenBank/DDBJ whole genome shotgun (WGS) entry which is preliminary data.</text>
</comment>
<dbReference type="Gene3D" id="3.30.1380.20">
    <property type="entry name" value="Trafficking protein particle complex subunit 3"/>
    <property type="match status" value="1"/>
</dbReference>
<comment type="subunit">
    <text evidence="7">Part of the multisubunit TRAPP (transport protein particle) complex.</text>
</comment>
<keyword evidence="6 7" id="KW-0333">Golgi apparatus</keyword>
<dbReference type="GO" id="GO:0006888">
    <property type="term" value="P:endoplasmic reticulum to Golgi vesicle-mediated transport"/>
    <property type="evidence" value="ECO:0007669"/>
    <property type="project" value="TreeGrafter"/>
</dbReference>
<evidence type="ECO:0000313" key="9">
    <source>
        <dbReference type="Proteomes" id="UP001311799"/>
    </source>
</evidence>
<dbReference type="GO" id="GO:1990070">
    <property type="term" value="C:TRAPPI protein complex"/>
    <property type="evidence" value="ECO:0007669"/>
    <property type="project" value="TreeGrafter"/>
</dbReference>
<dbReference type="PANTHER" id="PTHR20902">
    <property type="entry name" value="41-2 PROTEIN ANTIGEN-RELATED"/>
    <property type="match status" value="1"/>
</dbReference>
<reference evidence="8 9" key="1">
    <citation type="submission" date="2023-10" db="EMBL/GenBank/DDBJ databases">
        <title>Comparative genomics analysis reveals potential genetic determinants of host preference in Cryptosporidium xiaoi.</title>
        <authorList>
            <person name="Xiao L."/>
            <person name="Li J."/>
        </authorList>
    </citation>
    <scope>NUCLEOTIDE SEQUENCE [LARGE SCALE GENOMIC DNA]</scope>
    <source>
        <strain evidence="8 9">52996</strain>
    </source>
</reference>
<dbReference type="GO" id="GO:1990071">
    <property type="term" value="C:TRAPPII protein complex"/>
    <property type="evidence" value="ECO:0007669"/>
    <property type="project" value="TreeGrafter"/>
</dbReference>
<evidence type="ECO:0000256" key="7">
    <source>
        <dbReference type="PIRNR" id="PIRNR017479"/>
    </source>
</evidence>
<keyword evidence="3 7" id="KW-0813">Transport</keyword>
<dbReference type="Pfam" id="PF04051">
    <property type="entry name" value="TRAPP"/>
    <property type="match status" value="1"/>
</dbReference>
<evidence type="ECO:0000256" key="2">
    <source>
        <dbReference type="ARBA" id="ARBA00006218"/>
    </source>
</evidence>
<dbReference type="GO" id="GO:1990072">
    <property type="term" value="C:TRAPPIII protein complex"/>
    <property type="evidence" value="ECO:0007669"/>
    <property type="project" value="TreeGrafter"/>
</dbReference>
<dbReference type="InterPro" id="IPR007194">
    <property type="entry name" value="TRAPP_component"/>
</dbReference>
<dbReference type="Proteomes" id="UP001311799">
    <property type="component" value="Unassembled WGS sequence"/>
</dbReference>
<evidence type="ECO:0000313" key="8">
    <source>
        <dbReference type="EMBL" id="KAK6589027.1"/>
    </source>
</evidence>
<gene>
    <name evidence="8" type="ORF">RS030_243593</name>
</gene>
<evidence type="ECO:0000256" key="1">
    <source>
        <dbReference type="ARBA" id="ARBA00004240"/>
    </source>
</evidence>
<proteinExistence type="inferred from homology"/>
<keyword evidence="5 7" id="KW-0931">ER-Golgi transport</keyword>
<protein>
    <recommendedName>
        <fullName evidence="7">Trafficking protein particle complex subunit</fullName>
    </recommendedName>
</protein>
<dbReference type="SUPFAM" id="SSF111126">
    <property type="entry name" value="Ligand-binding domain in the NO signalling and Golgi transport"/>
    <property type="match status" value="1"/>
</dbReference>
<evidence type="ECO:0000256" key="4">
    <source>
        <dbReference type="ARBA" id="ARBA00022824"/>
    </source>
</evidence>
<organism evidence="8 9">
    <name type="scientific">Cryptosporidium xiaoi</name>
    <dbReference type="NCBI Taxonomy" id="659607"/>
    <lineage>
        <taxon>Eukaryota</taxon>
        <taxon>Sar</taxon>
        <taxon>Alveolata</taxon>
        <taxon>Apicomplexa</taxon>
        <taxon>Conoidasida</taxon>
        <taxon>Coccidia</taxon>
        <taxon>Eucoccidiorida</taxon>
        <taxon>Eimeriorina</taxon>
        <taxon>Cryptosporidiidae</taxon>
        <taxon>Cryptosporidium</taxon>
    </lineage>
</organism>
<evidence type="ECO:0000256" key="5">
    <source>
        <dbReference type="ARBA" id="ARBA00022892"/>
    </source>
</evidence>
<keyword evidence="4 7" id="KW-0256">Endoplasmic reticulum</keyword>
<keyword evidence="9" id="KW-1185">Reference proteome</keyword>
<accession>A0AAV9XWG7</accession>
<dbReference type="AlphaFoldDB" id="A0AAV9XWG7"/>
<dbReference type="InterPro" id="IPR016696">
    <property type="entry name" value="TRAPP-I_su5"/>
</dbReference>
<comment type="similarity">
    <text evidence="2 7">Belongs to the TRAPP small subunits family. BET3 subfamily.</text>
</comment>
<dbReference type="GO" id="GO:0005783">
    <property type="term" value="C:endoplasmic reticulum"/>
    <property type="evidence" value="ECO:0007669"/>
    <property type="project" value="UniProtKB-SubCell"/>
</dbReference>
<dbReference type="InterPro" id="IPR024096">
    <property type="entry name" value="NO_sig/Golgi_transp_ligand-bd"/>
</dbReference>
<dbReference type="EMBL" id="JAWDEY010000016">
    <property type="protein sequence ID" value="KAK6589027.1"/>
    <property type="molecule type" value="Genomic_DNA"/>
</dbReference>
<name>A0AAV9XWG7_9CRYT</name>
<sequence>MLKIDKQNNKKGVLQPLERNIMKSSPEINLSSLAFLFSEIVQYSLTCLKPGIRLEDKLHEIGISVGYKITELVSIRDKTHQKRETRILQILTFISQKCWKYLFGHTGDLLKGQESDDEYMINDKNLLLNKFISVPRDLEHINCGAYAAGIVSGILDSSEFPANHNNIN</sequence>
<dbReference type="PIRSF" id="PIRSF017479">
    <property type="entry name" value="TRAPP_I_complex_Trs31"/>
    <property type="match status" value="1"/>
</dbReference>
<evidence type="ECO:0000256" key="3">
    <source>
        <dbReference type="ARBA" id="ARBA00022448"/>
    </source>
</evidence>
<dbReference type="PANTHER" id="PTHR20902:SF0">
    <property type="entry name" value="TRAFFICKING PROTEIN PARTICLE COMPLEX SUBUNIT 5"/>
    <property type="match status" value="1"/>
</dbReference>
<comment type="subcellular location">
    <subcellularLocation>
        <location evidence="1">Endoplasmic reticulum</location>
    </subcellularLocation>
    <subcellularLocation>
        <location evidence="7">Golgi apparatus</location>
        <location evidence="7">cis-Golgi network</location>
    </subcellularLocation>
</comment>
<evidence type="ECO:0000256" key="6">
    <source>
        <dbReference type="ARBA" id="ARBA00023034"/>
    </source>
</evidence>
<dbReference type="CDD" id="cd14943">
    <property type="entry name" value="TRAPPC5_Trs31"/>
    <property type="match status" value="1"/>
</dbReference>